<evidence type="ECO:0000313" key="1">
    <source>
        <dbReference type="EMBL" id="KAG5594838.1"/>
    </source>
</evidence>
<gene>
    <name evidence="1" type="ORF">H5410_036070</name>
</gene>
<evidence type="ECO:0000313" key="2">
    <source>
        <dbReference type="Proteomes" id="UP000824120"/>
    </source>
</evidence>
<keyword evidence="2" id="KW-1185">Reference proteome</keyword>
<dbReference type="EMBL" id="JACXVP010000007">
    <property type="protein sequence ID" value="KAG5594838.1"/>
    <property type="molecule type" value="Genomic_DNA"/>
</dbReference>
<dbReference type="OrthoDB" id="432719at2759"/>
<comment type="caution">
    <text evidence="1">The sequence shown here is derived from an EMBL/GenBank/DDBJ whole genome shotgun (WGS) entry which is preliminary data.</text>
</comment>
<reference evidence="1 2" key="1">
    <citation type="submission" date="2020-09" db="EMBL/GenBank/DDBJ databases">
        <title>De no assembly of potato wild relative species, Solanum commersonii.</title>
        <authorList>
            <person name="Cho K."/>
        </authorList>
    </citation>
    <scope>NUCLEOTIDE SEQUENCE [LARGE SCALE GENOMIC DNA]</scope>
    <source>
        <strain evidence="1">LZ3.2</strain>
        <tissue evidence="1">Leaf</tissue>
    </source>
</reference>
<dbReference type="Proteomes" id="UP000824120">
    <property type="component" value="Chromosome 7"/>
</dbReference>
<proteinExistence type="predicted"/>
<organism evidence="1 2">
    <name type="scientific">Solanum commersonii</name>
    <name type="common">Commerson's wild potato</name>
    <name type="synonym">Commerson's nightshade</name>
    <dbReference type="NCBI Taxonomy" id="4109"/>
    <lineage>
        <taxon>Eukaryota</taxon>
        <taxon>Viridiplantae</taxon>
        <taxon>Streptophyta</taxon>
        <taxon>Embryophyta</taxon>
        <taxon>Tracheophyta</taxon>
        <taxon>Spermatophyta</taxon>
        <taxon>Magnoliopsida</taxon>
        <taxon>eudicotyledons</taxon>
        <taxon>Gunneridae</taxon>
        <taxon>Pentapetalae</taxon>
        <taxon>asterids</taxon>
        <taxon>lamiids</taxon>
        <taxon>Solanales</taxon>
        <taxon>Solanaceae</taxon>
        <taxon>Solanoideae</taxon>
        <taxon>Solaneae</taxon>
        <taxon>Solanum</taxon>
    </lineage>
</organism>
<name>A0A9J5Y723_SOLCO</name>
<protein>
    <submittedName>
        <fullName evidence="1">Uncharacterized protein</fullName>
    </submittedName>
</protein>
<dbReference type="AlphaFoldDB" id="A0A9J5Y723"/>
<accession>A0A9J5Y723</accession>
<sequence>MSVIAQATIDLLKCVLHIIEVLAEQRKGKKLKRCDAWNIEPNSKNLTIIRKGNYGIKEVIVDVLNNKAQVIFYPTFVNGVEVSTHK</sequence>